<organism evidence="1 2">
    <name type="scientific">Ascaris lumbricoides</name>
    <name type="common">Giant roundworm</name>
    <dbReference type="NCBI Taxonomy" id="6252"/>
    <lineage>
        <taxon>Eukaryota</taxon>
        <taxon>Metazoa</taxon>
        <taxon>Ecdysozoa</taxon>
        <taxon>Nematoda</taxon>
        <taxon>Chromadorea</taxon>
        <taxon>Rhabditida</taxon>
        <taxon>Spirurina</taxon>
        <taxon>Ascaridomorpha</taxon>
        <taxon>Ascaridoidea</taxon>
        <taxon>Ascarididae</taxon>
        <taxon>Ascaris</taxon>
    </lineage>
</organism>
<keyword evidence="1" id="KW-1185">Reference proteome</keyword>
<proteinExistence type="predicted"/>
<dbReference type="WBParaSite" id="ALUE_0001447601-mRNA-1">
    <property type="protein sequence ID" value="ALUE_0001447601-mRNA-1"/>
    <property type="gene ID" value="ALUE_0001447601"/>
</dbReference>
<dbReference type="AlphaFoldDB" id="A0A0M3IAA1"/>
<evidence type="ECO:0000313" key="1">
    <source>
        <dbReference type="Proteomes" id="UP000036681"/>
    </source>
</evidence>
<protein>
    <submittedName>
        <fullName evidence="2">Uncharacterized protein</fullName>
    </submittedName>
</protein>
<name>A0A0M3IAA1_ASCLU</name>
<evidence type="ECO:0000313" key="2">
    <source>
        <dbReference type="WBParaSite" id="ALUE_0001447601-mRNA-1"/>
    </source>
</evidence>
<sequence length="57" mass="6560">MTSWTMHPFTRPIEHMHSSSICTNDILTYKTARVILLNGRILCQMQPINQISSISNK</sequence>
<reference evidence="2" key="1">
    <citation type="submission" date="2017-02" db="UniProtKB">
        <authorList>
            <consortium name="WormBaseParasite"/>
        </authorList>
    </citation>
    <scope>IDENTIFICATION</scope>
</reference>
<dbReference type="Proteomes" id="UP000036681">
    <property type="component" value="Unplaced"/>
</dbReference>
<accession>A0A0M3IAA1</accession>